<name>A0ABR1CKP2_NECAM</name>
<evidence type="ECO:0000256" key="1">
    <source>
        <dbReference type="SAM" id="SignalP"/>
    </source>
</evidence>
<comment type="caution">
    <text evidence="2">The sequence shown here is derived from an EMBL/GenBank/DDBJ whole genome shotgun (WGS) entry which is preliminary data.</text>
</comment>
<evidence type="ECO:0000313" key="3">
    <source>
        <dbReference type="Proteomes" id="UP001303046"/>
    </source>
</evidence>
<accession>A0ABR1CKP2</accession>
<evidence type="ECO:0000313" key="2">
    <source>
        <dbReference type="EMBL" id="KAK6738342.1"/>
    </source>
</evidence>
<organism evidence="2 3">
    <name type="scientific">Necator americanus</name>
    <name type="common">Human hookworm</name>
    <dbReference type="NCBI Taxonomy" id="51031"/>
    <lineage>
        <taxon>Eukaryota</taxon>
        <taxon>Metazoa</taxon>
        <taxon>Ecdysozoa</taxon>
        <taxon>Nematoda</taxon>
        <taxon>Chromadorea</taxon>
        <taxon>Rhabditida</taxon>
        <taxon>Rhabditina</taxon>
        <taxon>Rhabditomorpha</taxon>
        <taxon>Strongyloidea</taxon>
        <taxon>Ancylostomatidae</taxon>
        <taxon>Bunostominae</taxon>
        <taxon>Necator</taxon>
    </lineage>
</organism>
<feature type="chain" id="PRO_5047089076" evidence="1">
    <location>
        <begin position="19"/>
        <end position="86"/>
    </location>
</feature>
<sequence>MKLLPLLILFTTILFLSAESVAALRGSEKKRIKRQYYGYSYPSYQSYGYNYPSYQSGINPLGLLRRAASMSFFPSGGWWGRNRNGK</sequence>
<keyword evidence="3" id="KW-1185">Reference proteome</keyword>
<protein>
    <submittedName>
        <fullName evidence="2">Uncharacterized protein</fullName>
    </submittedName>
</protein>
<feature type="signal peptide" evidence="1">
    <location>
        <begin position="1"/>
        <end position="18"/>
    </location>
</feature>
<dbReference type="Proteomes" id="UP001303046">
    <property type="component" value="Unassembled WGS sequence"/>
</dbReference>
<dbReference type="EMBL" id="JAVFWL010000002">
    <property type="protein sequence ID" value="KAK6738342.1"/>
    <property type="molecule type" value="Genomic_DNA"/>
</dbReference>
<reference evidence="2 3" key="1">
    <citation type="submission" date="2023-08" db="EMBL/GenBank/DDBJ databases">
        <title>A Necator americanus chromosomal reference genome.</title>
        <authorList>
            <person name="Ilik V."/>
            <person name="Petrzelkova K.J."/>
            <person name="Pardy F."/>
            <person name="Fuh T."/>
            <person name="Niatou-Singa F.S."/>
            <person name="Gouil Q."/>
            <person name="Baker L."/>
            <person name="Ritchie M.E."/>
            <person name="Jex A.R."/>
            <person name="Gazzola D."/>
            <person name="Li H."/>
            <person name="Toshio Fujiwara R."/>
            <person name="Zhan B."/>
            <person name="Aroian R.V."/>
            <person name="Pafco B."/>
            <person name="Schwarz E.M."/>
        </authorList>
    </citation>
    <scope>NUCLEOTIDE SEQUENCE [LARGE SCALE GENOMIC DNA]</scope>
    <source>
        <strain evidence="2 3">Aroian</strain>
        <tissue evidence="2">Whole animal</tissue>
    </source>
</reference>
<gene>
    <name evidence="2" type="primary">Necator_chrII.g8243</name>
    <name evidence="2" type="ORF">RB195_020449</name>
</gene>
<keyword evidence="1" id="KW-0732">Signal</keyword>
<proteinExistence type="predicted"/>